<dbReference type="Gene3D" id="3.40.1570.10">
    <property type="entry name" value="HemS/ChuS/ChuX like domains"/>
    <property type="match status" value="2"/>
</dbReference>
<evidence type="ECO:0000313" key="3">
    <source>
        <dbReference type="Proteomes" id="UP000218332"/>
    </source>
</evidence>
<evidence type="ECO:0000259" key="1">
    <source>
        <dbReference type="Pfam" id="PF05171"/>
    </source>
</evidence>
<evidence type="ECO:0000313" key="2">
    <source>
        <dbReference type="EMBL" id="PAV25638.1"/>
    </source>
</evidence>
<dbReference type="GO" id="GO:0006826">
    <property type="term" value="P:iron ion transport"/>
    <property type="evidence" value="ECO:0007669"/>
    <property type="project" value="InterPro"/>
</dbReference>
<dbReference type="AlphaFoldDB" id="A0A2A2I2I9"/>
<reference evidence="2 3" key="1">
    <citation type="submission" date="2017-07" db="EMBL/GenBank/DDBJ databases">
        <title>Tamlnaduibacter salinus (Mi-7) genome sequencing.</title>
        <authorList>
            <person name="Verma A."/>
            <person name="Krishnamurthi S."/>
        </authorList>
    </citation>
    <scope>NUCLEOTIDE SEQUENCE [LARGE SCALE GENOMIC DNA]</scope>
    <source>
        <strain evidence="2 3">Mi-7</strain>
    </source>
</reference>
<feature type="domain" description="Haemin-degrading HemS/ChuX" evidence="1">
    <location>
        <begin position="37"/>
        <end position="164"/>
    </location>
</feature>
<proteinExistence type="predicted"/>
<accession>A0A2A2I2I9</accession>
<dbReference type="InterPro" id="IPR007845">
    <property type="entry name" value="HemS/ChuX_dom"/>
</dbReference>
<protein>
    <submittedName>
        <fullName evidence="2">Hemin-degrading factor</fullName>
    </submittedName>
</protein>
<name>A0A2A2I2I9_9GAMM</name>
<dbReference type="SUPFAM" id="SSF144064">
    <property type="entry name" value="Heme iron utilization protein-like"/>
    <property type="match status" value="1"/>
</dbReference>
<dbReference type="CDD" id="cd16830">
    <property type="entry name" value="HemS-like_N"/>
    <property type="match status" value="1"/>
</dbReference>
<sequence>MQQVPPKGGTDLLQDWSRLLESQPRLRIREAARQLGVCELALVRARSVEPAQPLRPDFPALMAEMHTVGEVMILARNDAVVHEVTGTFGEFRTSGSGAMGLAVGEIDVRVFFRHWQFGYRVIEHVRSGRRESLQFFDAYGVAIQKIYRTGRTNGDAWDSLVARFTAPETSPTPIAPAPERVKRADAGVVDAESLRTEWRTLKDVHHFNAMLKRHDCDRLTALELMGDEHALRLDHSAEGESPLTQLLHQVCEAACPIMTFVGNRGIVQIHTGPVEHVVPMGDWINILDPGFNLHVDLSGITQWWRVRRPTSDGAVSSLEAYDADGVLVLTVFGARKPGQPEDPLWQQQLSALEDSPCV</sequence>
<dbReference type="Pfam" id="PF05171">
    <property type="entry name" value="HemS"/>
    <property type="match status" value="2"/>
</dbReference>
<dbReference type="EMBL" id="NMPM01000052">
    <property type="protein sequence ID" value="PAV25638.1"/>
    <property type="molecule type" value="Genomic_DNA"/>
</dbReference>
<keyword evidence="3" id="KW-1185">Reference proteome</keyword>
<feature type="domain" description="Haemin-degrading HemS/ChuX" evidence="1">
    <location>
        <begin position="217"/>
        <end position="351"/>
    </location>
</feature>
<organism evidence="2 3">
    <name type="scientific">Tamilnaduibacter salinus</name>
    <dbReference type="NCBI Taxonomy" id="1484056"/>
    <lineage>
        <taxon>Bacteria</taxon>
        <taxon>Pseudomonadati</taxon>
        <taxon>Pseudomonadota</taxon>
        <taxon>Gammaproteobacteria</taxon>
        <taxon>Pseudomonadales</taxon>
        <taxon>Marinobacteraceae</taxon>
        <taxon>Tamilnaduibacter</taxon>
    </lineage>
</organism>
<gene>
    <name evidence="2" type="ORF">CF392_10125</name>
</gene>
<dbReference type="Proteomes" id="UP000218332">
    <property type="component" value="Unassembled WGS sequence"/>
</dbReference>
<dbReference type="InterPro" id="IPR053733">
    <property type="entry name" value="Heme_Transport_Util_sf"/>
</dbReference>
<comment type="caution">
    <text evidence="2">The sequence shown here is derived from an EMBL/GenBank/DDBJ whole genome shotgun (WGS) entry which is preliminary data.</text>
</comment>
<dbReference type="CDD" id="cd16831">
    <property type="entry name" value="HemS-like_C"/>
    <property type="match status" value="1"/>
</dbReference>